<dbReference type="GO" id="GO:0016747">
    <property type="term" value="F:acyltransferase activity, transferring groups other than amino-acyl groups"/>
    <property type="evidence" value="ECO:0007669"/>
    <property type="project" value="InterPro"/>
</dbReference>
<dbReference type="AlphaFoldDB" id="A0A852Z2U7"/>
<proteinExistence type="predicted"/>
<protein>
    <submittedName>
        <fullName evidence="2">Ribosomal protein S18 acetylase RimI-like enzyme</fullName>
    </submittedName>
</protein>
<evidence type="ECO:0000313" key="3">
    <source>
        <dbReference type="Proteomes" id="UP000548304"/>
    </source>
</evidence>
<organism evidence="2 3">
    <name type="scientific">Actinopolyspora biskrensis</name>
    <dbReference type="NCBI Taxonomy" id="1470178"/>
    <lineage>
        <taxon>Bacteria</taxon>
        <taxon>Bacillati</taxon>
        <taxon>Actinomycetota</taxon>
        <taxon>Actinomycetes</taxon>
        <taxon>Actinopolysporales</taxon>
        <taxon>Actinopolysporaceae</taxon>
        <taxon>Actinopolyspora</taxon>
    </lineage>
</organism>
<evidence type="ECO:0000259" key="1">
    <source>
        <dbReference type="PROSITE" id="PS51186"/>
    </source>
</evidence>
<dbReference type="Pfam" id="PF24553">
    <property type="entry name" value="Rv0428c_C"/>
    <property type="match status" value="1"/>
</dbReference>
<keyword evidence="2" id="KW-0689">Ribosomal protein</keyword>
<dbReference type="Gene3D" id="3.40.630.30">
    <property type="match status" value="1"/>
</dbReference>
<comment type="caution">
    <text evidence="2">The sequence shown here is derived from an EMBL/GenBank/DDBJ whole genome shotgun (WGS) entry which is preliminary data.</text>
</comment>
<dbReference type="CDD" id="cd04301">
    <property type="entry name" value="NAT_SF"/>
    <property type="match status" value="1"/>
</dbReference>
<sequence length="251" mass="27459">MTGPAQVERERLIERCAARAWPAETVRSESGWLLRATEHCSRRRGNSAVPPFGGGAAHGLSAVEEFYRCRGTPVLVRVTPAHRHGGLDSELALRGYAAEAPTLVLCAELFGRAWRGSSRRAECRVVLNARDPLWAEYTAARGEVAAVRRTVDRIAPTTVFARAGEPGDPLGFGAAVFDSGLLGIFGMWTAPGRRGGGIASAVLRRLLEWGTRRGARTAWLQVEESTPAALALYRRRGFGLSHRYHYRRSPE</sequence>
<dbReference type="EMBL" id="JACBYW010000010">
    <property type="protein sequence ID" value="NYH80878.1"/>
    <property type="molecule type" value="Genomic_DNA"/>
</dbReference>
<keyword evidence="3" id="KW-1185">Reference proteome</keyword>
<reference evidence="2 3" key="1">
    <citation type="submission" date="2020-07" db="EMBL/GenBank/DDBJ databases">
        <title>Genomic Encyclopedia of Type Strains, Phase III (KMG-III): the genomes of soil and plant-associated and newly described type strains.</title>
        <authorList>
            <person name="Whitman W."/>
        </authorList>
    </citation>
    <scope>NUCLEOTIDE SEQUENCE [LARGE SCALE GENOMIC DNA]</scope>
    <source>
        <strain evidence="2 3">CECT 8576</strain>
    </source>
</reference>
<dbReference type="InterPro" id="IPR000182">
    <property type="entry name" value="GNAT_dom"/>
</dbReference>
<name>A0A852Z2U7_9ACTN</name>
<accession>A0A852Z2U7</accession>
<evidence type="ECO:0000313" key="2">
    <source>
        <dbReference type="EMBL" id="NYH80878.1"/>
    </source>
</evidence>
<dbReference type="SUPFAM" id="SSF55729">
    <property type="entry name" value="Acyl-CoA N-acyltransferases (Nat)"/>
    <property type="match status" value="1"/>
</dbReference>
<dbReference type="InterPro" id="IPR016181">
    <property type="entry name" value="Acyl_CoA_acyltransferase"/>
</dbReference>
<dbReference type="PROSITE" id="PS51186">
    <property type="entry name" value="GNAT"/>
    <property type="match status" value="1"/>
</dbReference>
<gene>
    <name evidence="2" type="ORF">FHR84_004250</name>
</gene>
<dbReference type="Proteomes" id="UP000548304">
    <property type="component" value="Unassembled WGS sequence"/>
</dbReference>
<feature type="domain" description="N-acetyltransferase" evidence="1">
    <location>
        <begin position="121"/>
        <end position="251"/>
    </location>
</feature>
<keyword evidence="2" id="KW-0687">Ribonucleoprotein</keyword>
<dbReference type="InterPro" id="IPR056935">
    <property type="entry name" value="Rv0428c-like_C"/>
</dbReference>
<dbReference type="RefSeq" id="WP_179537193.1">
    <property type="nucleotide sequence ID" value="NZ_JACBYW010000010.1"/>
</dbReference>
<dbReference type="GO" id="GO:0005840">
    <property type="term" value="C:ribosome"/>
    <property type="evidence" value="ECO:0007669"/>
    <property type="project" value="UniProtKB-KW"/>
</dbReference>